<dbReference type="PANTHER" id="PTHR14513:SF0">
    <property type="entry name" value="PROTECTION OF TELOMERES PROTEIN 1"/>
    <property type="match status" value="1"/>
</dbReference>
<dbReference type="InterPro" id="IPR011564">
    <property type="entry name" value="Telomer_end-bd_POT1/Cdc13"/>
</dbReference>
<comment type="subcellular location">
    <subcellularLocation>
        <location evidence="2">Chromosome</location>
        <location evidence="2">Telomere</location>
    </subcellularLocation>
    <subcellularLocation>
        <location evidence="1">Nucleus</location>
    </subcellularLocation>
</comment>
<dbReference type="InterPro" id="IPR032042">
    <property type="entry name" value="POT1PC"/>
</dbReference>
<dbReference type="InterPro" id="IPR012340">
    <property type="entry name" value="NA-bd_OB-fold"/>
</dbReference>
<dbReference type="STRING" id="745531.A0A0C3S146"/>
<gene>
    <name evidence="11" type="ORF">PHLGIDRAFT_34832</name>
</gene>
<evidence type="ECO:0000256" key="5">
    <source>
        <dbReference type="ARBA" id="ARBA00022454"/>
    </source>
</evidence>
<dbReference type="AlphaFoldDB" id="A0A0C3S146"/>
<keyword evidence="12" id="KW-1185">Reference proteome</keyword>
<keyword evidence="6" id="KW-0779">Telomere</keyword>
<dbReference type="GO" id="GO:0098505">
    <property type="term" value="F:G-rich strand telomeric DNA binding"/>
    <property type="evidence" value="ECO:0007669"/>
    <property type="project" value="TreeGrafter"/>
</dbReference>
<evidence type="ECO:0000313" key="11">
    <source>
        <dbReference type="EMBL" id="KIP08766.1"/>
    </source>
</evidence>
<dbReference type="HOGENOM" id="CLU_009829_0_0_1"/>
<evidence type="ECO:0000256" key="7">
    <source>
        <dbReference type="ARBA" id="ARBA00023125"/>
    </source>
</evidence>
<dbReference type="Gene3D" id="2.40.50.140">
    <property type="entry name" value="Nucleic acid-binding proteins"/>
    <property type="match status" value="3"/>
</dbReference>
<dbReference type="InterPro" id="IPR028389">
    <property type="entry name" value="POT1"/>
</dbReference>
<proteinExistence type="inferred from homology"/>
<dbReference type="Pfam" id="PF02765">
    <property type="entry name" value="POT1"/>
    <property type="match status" value="1"/>
</dbReference>
<feature type="compositionally biased region" description="Basic and acidic residues" evidence="9">
    <location>
        <begin position="189"/>
        <end position="201"/>
    </location>
</feature>
<organism evidence="11 12">
    <name type="scientific">Phlebiopsis gigantea (strain 11061_1 CR5-6)</name>
    <name type="common">White-rot fungus</name>
    <name type="synonym">Peniophora gigantea</name>
    <dbReference type="NCBI Taxonomy" id="745531"/>
    <lineage>
        <taxon>Eukaryota</taxon>
        <taxon>Fungi</taxon>
        <taxon>Dikarya</taxon>
        <taxon>Basidiomycota</taxon>
        <taxon>Agaricomycotina</taxon>
        <taxon>Agaricomycetes</taxon>
        <taxon>Polyporales</taxon>
        <taxon>Phanerochaetaceae</taxon>
        <taxon>Phlebiopsis</taxon>
    </lineage>
</organism>
<evidence type="ECO:0000256" key="4">
    <source>
        <dbReference type="ARBA" id="ARBA00015253"/>
    </source>
</evidence>
<evidence type="ECO:0000256" key="6">
    <source>
        <dbReference type="ARBA" id="ARBA00022895"/>
    </source>
</evidence>
<feature type="compositionally biased region" description="Polar residues" evidence="9">
    <location>
        <begin position="382"/>
        <end position="397"/>
    </location>
</feature>
<sequence>MKRRRLDSDDNDGEQNATANNGLPYGSDDPFRPTLQRKAVDIHNHGLDEDGFIRIRISMKWTGKSRIQASAVEDGHTVKFDVALLGPCPDYFKSIGLAFDFHDELYLSLKGAKLERKSTAPKGHLPMALNYPDGVRLKFISRKKAQLPPGLVDYWAYMSLNEDTTSITSQTVQPSPLPADETINATATEPRDHVPDVRHDPAVQPPTLPTTPKAVTPPAQTDQPPPPKKLYREVPGRTRKGDTDAQQQKLKLAANIADSRKASDKTKDGNFPLQTAVNELQKEPSKHAGKKGAKKAAREAKKVAKLAQQVDTTEGLEHANMRDPSPRPTVDQVSVAKPQLEKPAHVSSPRPVLTAASSTPSNAGRASTSSRGTPPLPPASPSRHTSNSVVPPSTPKSVNAPRASQPERSLSGLLHASQSELELDAGCMSQNGTIYEPLGNLHRGNSISVIAIMASAGGDTKTSTGEWCRRLMLVDPSNVEPDALERGFSVNCFAKFPPGLPQGKQGDVIVLHGMQVVDYQGKSTGTCASYSLWTWAIFVPESGKIVRETAVPSSSQDLGQVELKYCIALGDWWRAVRKEQERRESHVVRHQIGEGDAWGQGKGRPSIAREHRLLKDATPNVHPNGFFDCTVEVLHGHENKNGRVHSVYVTDYTKNDYLTPMSAAWCPPTLAPYVMRIEMWDEAAALAREMQPHEFYALDNVKMRASASGYWEGKFVEGRKMRKLDVDELEGEPHLAELLERKQKWEEEAEKVIARKFPHQLIAEAQLDSHFCCTVEILYVKKKDEERTLAWVTDYTSRTDLAPIDATADWRRGINDDRILKLALYDEQAKVTSDLQPGDVVALRNLRLKSLASGKPSVTGLLGGFERLIYKLNPQTTGDEGCIALLSRKKAFEKRIRDKKFEEQNLATSGKKSGAASKKKEARRKTVDIPDDTWTVKSMQDSREPSKHAKYKVVARVVDYYPDSIENFVMLRCTNCEDDIPEQLRICTRCETDMSETYVQPYYKFWFDVEDMEGTRLRLVVAHPELRRRQENTQALPDFIDDLDPVDFRSEEDGEALEKFQARLRTYLGSELVDKHSELIHGMDEDQVQPSDSPLLDLVVTVTPGDKPTYVLWKCALLR</sequence>
<evidence type="ECO:0000256" key="9">
    <source>
        <dbReference type="SAM" id="MobiDB-lite"/>
    </source>
</evidence>
<dbReference type="OrthoDB" id="2186770at2759"/>
<protein>
    <recommendedName>
        <fullName evidence="4">Protection of telomeres protein 1</fullName>
    </recommendedName>
</protein>
<evidence type="ECO:0000256" key="1">
    <source>
        <dbReference type="ARBA" id="ARBA00004123"/>
    </source>
</evidence>
<feature type="compositionally biased region" description="Basic and acidic residues" evidence="9">
    <location>
        <begin position="315"/>
        <end position="325"/>
    </location>
</feature>
<feature type="region of interest" description="Disordered" evidence="9">
    <location>
        <begin position="277"/>
        <end position="410"/>
    </location>
</feature>
<dbReference type="GO" id="GO:0000783">
    <property type="term" value="C:nuclear telomere cap complex"/>
    <property type="evidence" value="ECO:0007669"/>
    <property type="project" value="TreeGrafter"/>
</dbReference>
<feature type="compositionally biased region" description="Basic and acidic residues" evidence="9">
    <location>
        <begin position="230"/>
        <end position="243"/>
    </location>
</feature>
<dbReference type="GO" id="GO:0010521">
    <property type="term" value="F:telomerase inhibitor activity"/>
    <property type="evidence" value="ECO:0007669"/>
    <property type="project" value="TreeGrafter"/>
</dbReference>
<keyword evidence="5" id="KW-0158">Chromosome</keyword>
<evidence type="ECO:0000259" key="10">
    <source>
        <dbReference type="SMART" id="SM00976"/>
    </source>
</evidence>
<dbReference type="SUPFAM" id="SSF50249">
    <property type="entry name" value="Nucleic acid-binding proteins"/>
    <property type="match status" value="3"/>
</dbReference>
<feature type="region of interest" description="Disordered" evidence="9">
    <location>
        <begin position="1"/>
        <end position="30"/>
    </location>
</feature>
<dbReference type="GO" id="GO:0032210">
    <property type="term" value="P:regulation of telomere maintenance via telomerase"/>
    <property type="evidence" value="ECO:0007669"/>
    <property type="project" value="TreeGrafter"/>
</dbReference>
<evidence type="ECO:0000313" key="12">
    <source>
        <dbReference type="Proteomes" id="UP000053257"/>
    </source>
</evidence>
<comment type="similarity">
    <text evidence="3">Belongs to the telombin family.</text>
</comment>
<evidence type="ECO:0000256" key="8">
    <source>
        <dbReference type="ARBA" id="ARBA00023242"/>
    </source>
</evidence>
<dbReference type="EMBL" id="KN840475">
    <property type="protein sequence ID" value="KIP08766.1"/>
    <property type="molecule type" value="Genomic_DNA"/>
</dbReference>
<keyword evidence="7" id="KW-0238">DNA-binding</keyword>
<accession>A0A0C3S146</accession>
<dbReference type="Pfam" id="PF16686">
    <property type="entry name" value="POT1PC"/>
    <property type="match status" value="1"/>
</dbReference>
<dbReference type="Proteomes" id="UP000053257">
    <property type="component" value="Unassembled WGS sequence"/>
</dbReference>
<dbReference type="GO" id="GO:0016233">
    <property type="term" value="P:telomere capping"/>
    <property type="evidence" value="ECO:0007669"/>
    <property type="project" value="TreeGrafter"/>
</dbReference>
<feature type="domain" description="Telomeric single stranded DNA binding POT1/Cdc13" evidence="10">
    <location>
        <begin position="435"/>
        <end position="574"/>
    </location>
</feature>
<name>A0A0C3S146_PHLG1</name>
<dbReference type="PANTHER" id="PTHR14513">
    <property type="entry name" value="PROTECTION OF TELOMERES 1"/>
    <property type="match status" value="1"/>
</dbReference>
<evidence type="ECO:0000256" key="3">
    <source>
        <dbReference type="ARBA" id="ARBA00008442"/>
    </source>
</evidence>
<evidence type="ECO:0000256" key="2">
    <source>
        <dbReference type="ARBA" id="ARBA00004574"/>
    </source>
</evidence>
<feature type="compositionally biased region" description="Polar residues" evidence="9">
    <location>
        <begin position="355"/>
        <end position="372"/>
    </location>
</feature>
<dbReference type="SMART" id="SM00976">
    <property type="entry name" value="Telo_bind"/>
    <property type="match status" value="1"/>
</dbReference>
<keyword evidence="8" id="KW-0539">Nucleus</keyword>
<reference evidence="11 12" key="1">
    <citation type="journal article" date="2014" name="PLoS Genet.">
        <title>Analysis of the Phlebiopsis gigantea genome, transcriptome and secretome provides insight into its pioneer colonization strategies of wood.</title>
        <authorList>
            <person name="Hori C."/>
            <person name="Ishida T."/>
            <person name="Igarashi K."/>
            <person name="Samejima M."/>
            <person name="Suzuki H."/>
            <person name="Master E."/>
            <person name="Ferreira P."/>
            <person name="Ruiz-Duenas F.J."/>
            <person name="Held B."/>
            <person name="Canessa P."/>
            <person name="Larrondo L.F."/>
            <person name="Schmoll M."/>
            <person name="Druzhinina I.S."/>
            <person name="Kubicek C.P."/>
            <person name="Gaskell J.A."/>
            <person name="Kersten P."/>
            <person name="St John F."/>
            <person name="Glasner J."/>
            <person name="Sabat G."/>
            <person name="Splinter BonDurant S."/>
            <person name="Syed K."/>
            <person name="Yadav J."/>
            <person name="Mgbeahuruike A.C."/>
            <person name="Kovalchuk A."/>
            <person name="Asiegbu F.O."/>
            <person name="Lackner G."/>
            <person name="Hoffmeister D."/>
            <person name="Rencoret J."/>
            <person name="Gutierrez A."/>
            <person name="Sun H."/>
            <person name="Lindquist E."/>
            <person name="Barry K."/>
            <person name="Riley R."/>
            <person name="Grigoriev I.V."/>
            <person name="Henrissat B."/>
            <person name="Kues U."/>
            <person name="Berka R.M."/>
            <person name="Martinez A.T."/>
            <person name="Covert S.F."/>
            <person name="Blanchette R.A."/>
            <person name="Cullen D."/>
        </authorList>
    </citation>
    <scope>NUCLEOTIDE SEQUENCE [LARGE SCALE GENOMIC DNA]</scope>
    <source>
        <strain evidence="11 12">11061_1 CR5-6</strain>
    </source>
</reference>
<feature type="region of interest" description="Disordered" evidence="9">
    <location>
        <begin position="188"/>
        <end position="247"/>
    </location>
</feature>